<dbReference type="Pfam" id="PF14238">
    <property type="entry name" value="DUF4340"/>
    <property type="match status" value="1"/>
</dbReference>
<feature type="region of interest" description="Disordered" evidence="1">
    <location>
        <begin position="372"/>
        <end position="412"/>
    </location>
</feature>
<reference evidence="3 4" key="1">
    <citation type="submission" date="2020-02" db="EMBL/GenBank/DDBJ databases">
        <title>Draft genome sequence of Limisphaera ngatamarikiensis NGM72.4T, a thermophilic Verrucomicrobia grouped in subdivision 3.</title>
        <authorList>
            <person name="Carere C.R."/>
            <person name="Steen J."/>
            <person name="Hugenholtz P."/>
            <person name="Stott M.B."/>
        </authorList>
    </citation>
    <scope>NUCLEOTIDE SEQUENCE [LARGE SCALE GENOMIC DNA]</scope>
    <source>
        <strain evidence="3 4">NGM72.4</strain>
    </source>
</reference>
<protein>
    <submittedName>
        <fullName evidence="3">DUF4340 domain-containing protein</fullName>
    </submittedName>
</protein>
<dbReference type="RefSeq" id="WP_165106983.1">
    <property type="nucleotide sequence ID" value="NZ_JAAKYA010000048.1"/>
</dbReference>
<feature type="region of interest" description="Disordered" evidence="1">
    <location>
        <begin position="309"/>
        <end position="334"/>
    </location>
</feature>
<name>A0A6M1RNK2_9BACT</name>
<comment type="caution">
    <text evidence="3">The sequence shown here is derived from an EMBL/GenBank/DDBJ whole genome shotgun (WGS) entry which is preliminary data.</text>
</comment>
<sequence length="412" mass="46264">MNRKQFLLLLGLVIVLGGAAWWLYRQEGRTWQRTGVTAQAKLLPDLPVNEVAHVRIRQGTNELNLVRKDGLWRVQERGGYPANFQQISDWIVKASELKAVQAEEVGPSQLWRLSLLPPGPETNTATLVEFLDGSGRRLGGLLLGKTQSRASATGLGGGTEDGFPAGRWVMTLSATNRALMISDPLYGIEPRPEQWISKEFFKVERPRLVRVEFPDASRSWAMRREKETDSWQLVDARPGETLDGSKATSATSGLSWPSFLDVLPPDTPPEQVGLDRPVKVYIETFDDFVYDLSLGEKTNQSYHLRLTVSANLPEQRTPAPDEKPEDKERLDREFKEKRDKLAEKLAQEKRLEGWIYQVSTWTFDSLLKPRDEMLTQPPASAGQTDAASQGGESDGSGEHTGDEWTRIPELEE</sequence>
<dbReference type="AlphaFoldDB" id="A0A6M1RNK2"/>
<accession>A0A6M1RNK2</accession>
<proteinExistence type="predicted"/>
<dbReference type="InterPro" id="IPR025641">
    <property type="entry name" value="DUF4340"/>
</dbReference>
<feature type="domain" description="DUF4340" evidence="2">
    <location>
        <begin position="72"/>
        <end position="277"/>
    </location>
</feature>
<gene>
    <name evidence="3" type="ORF">G4L39_06970</name>
</gene>
<dbReference type="EMBL" id="JAAKYA010000048">
    <property type="protein sequence ID" value="NGO39139.1"/>
    <property type="molecule type" value="Genomic_DNA"/>
</dbReference>
<evidence type="ECO:0000259" key="2">
    <source>
        <dbReference type="Pfam" id="PF14238"/>
    </source>
</evidence>
<dbReference type="Proteomes" id="UP000477311">
    <property type="component" value="Unassembled WGS sequence"/>
</dbReference>
<organism evidence="3 4">
    <name type="scientific">Limisphaera ngatamarikiensis</name>
    <dbReference type="NCBI Taxonomy" id="1324935"/>
    <lineage>
        <taxon>Bacteria</taxon>
        <taxon>Pseudomonadati</taxon>
        <taxon>Verrucomicrobiota</taxon>
        <taxon>Verrucomicrobiia</taxon>
        <taxon>Limisphaerales</taxon>
        <taxon>Limisphaeraceae</taxon>
        <taxon>Limisphaera</taxon>
    </lineage>
</organism>
<feature type="compositionally biased region" description="Polar residues" evidence="1">
    <location>
        <begin position="377"/>
        <end position="391"/>
    </location>
</feature>
<evidence type="ECO:0000256" key="1">
    <source>
        <dbReference type="SAM" id="MobiDB-lite"/>
    </source>
</evidence>
<evidence type="ECO:0000313" key="4">
    <source>
        <dbReference type="Proteomes" id="UP000477311"/>
    </source>
</evidence>
<feature type="compositionally biased region" description="Basic and acidic residues" evidence="1">
    <location>
        <begin position="319"/>
        <end position="334"/>
    </location>
</feature>
<feature type="compositionally biased region" description="Basic and acidic residues" evidence="1">
    <location>
        <begin position="396"/>
        <end position="412"/>
    </location>
</feature>
<keyword evidence="4" id="KW-1185">Reference proteome</keyword>
<evidence type="ECO:0000313" key="3">
    <source>
        <dbReference type="EMBL" id="NGO39139.1"/>
    </source>
</evidence>